<evidence type="ECO:0000313" key="1">
    <source>
        <dbReference type="EMBL" id="GAG45250.1"/>
    </source>
</evidence>
<comment type="caution">
    <text evidence="1">The sequence shown here is derived from an EMBL/GenBank/DDBJ whole genome shotgun (WGS) entry which is preliminary data.</text>
</comment>
<protein>
    <submittedName>
        <fullName evidence="1">Uncharacterized protein</fullName>
    </submittedName>
</protein>
<gene>
    <name evidence="1" type="ORF">S01H1_83446</name>
</gene>
<dbReference type="AlphaFoldDB" id="X0XPU6"/>
<reference evidence="1" key="1">
    <citation type="journal article" date="2014" name="Front. Microbiol.">
        <title>High frequency of phylogenetically diverse reductive dehalogenase-homologous genes in deep subseafloor sedimentary metagenomes.</title>
        <authorList>
            <person name="Kawai M."/>
            <person name="Futagami T."/>
            <person name="Toyoda A."/>
            <person name="Takaki Y."/>
            <person name="Nishi S."/>
            <person name="Hori S."/>
            <person name="Arai W."/>
            <person name="Tsubouchi T."/>
            <person name="Morono Y."/>
            <person name="Uchiyama I."/>
            <person name="Ito T."/>
            <person name="Fujiyama A."/>
            <person name="Inagaki F."/>
            <person name="Takami H."/>
        </authorList>
    </citation>
    <scope>NUCLEOTIDE SEQUENCE</scope>
    <source>
        <strain evidence="1">Expedition CK06-06</strain>
    </source>
</reference>
<organism evidence="1">
    <name type="scientific">marine sediment metagenome</name>
    <dbReference type="NCBI Taxonomy" id="412755"/>
    <lineage>
        <taxon>unclassified sequences</taxon>
        <taxon>metagenomes</taxon>
        <taxon>ecological metagenomes</taxon>
    </lineage>
</organism>
<accession>X0XPU6</accession>
<dbReference type="EMBL" id="BARS01056730">
    <property type="protein sequence ID" value="GAG45250.1"/>
    <property type="molecule type" value="Genomic_DNA"/>
</dbReference>
<proteinExistence type="predicted"/>
<sequence length="60" mass="6561">MLPVSVPRVLQLRQPFSGELLVALPKEGVVPREMTPVPVDPERIRNAWAGRISGCQLGKA</sequence>
<feature type="non-terminal residue" evidence="1">
    <location>
        <position position="60"/>
    </location>
</feature>
<name>X0XPU6_9ZZZZ</name>